<organism evidence="1 2">
    <name type="scientific">Liparis tanakae</name>
    <name type="common">Tanaka's snailfish</name>
    <dbReference type="NCBI Taxonomy" id="230148"/>
    <lineage>
        <taxon>Eukaryota</taxon>
        <taxon>Metazoa</taxon>
        <taxon>Chordata</taxon>
        <taxon>Craniata</taxon>
        <taxon>Vertebrata</taxon>
        <taxon>Euteleostomi</taxon>
        <taxon>Actinopterygii</taxon>
        <taxon>Neopterygii</taxon>
        <taxon>Teleostei</taxon>
        <taxon>Neoteleostei</taxon>
        <taxon>Acanthomorphata</taxon>
        <taxon>Eupercaria</taxon>
        <taxon>Perciformes</taxon>
        <taxon>Cottioidei</taxon>
        <taxon>Cottales</taxon>
        <taxon>Liparidae</taxon>
        <taxon>Liparis</taxon>
    </lineage>
</organism>
<keyword evidence="2" id="KW-1185">Reference proteome</keyword>
<protein>
    <submittedName>
        <fullName evidence="1">Uncharacterized protein</fullName>
    </submittedName>
</protein>
<gene>
    <name evidence="1" type="ORF">EYF80_028052</name>
</gene>
<evidence type="ECO:0000313" key="1">
    <source>
        <dbReference type="EMBL" id="TNN61690.1"/>
    </source>
</evidence>
<comment type="caution">
    <text evidence="1">The sequence shown here is derived from an EMBL/GenBank/DDBJ whole genome shotgun (WGS) entry which is preliminary data.</text>
</comment>
<proteinExistence type="predicted"/>
<dbReference type="AlphaFoldDB" id="A0A4Z2H849"/>
<name>A0A4Z2H849_9TELE</name>
<sequence>MAIFDTEQSNYTPVPSGSRPLRHVAAFEDASWTDATYFLIFAPLRGKKGHRASRALHIPTVAIFTIRLKERSG</sequence>
<evidence type="ECO:0000313" key="2">
    <source>
        <dbReference type="Proteomes" id="UP000314294"/>
    </source>
</evidence>
<dbReference type="Proteomes" id="UP000314294">
    <property type="component" value="Unassembled WGS sequence"/>
</dbReference>
<reference evidence="1 2" key="1">
    <citation type="submission" date="2019-03" db="EMBL/GenBank/DDBJ databases">
        <title>First draft genome of Liparis tanakae, snailfish: a comprehensive survey of snailfish specific genes.</title>
        <authorList>
            <person name="Kim W."/>
            <person name="Song I."/>
            <person name="Jeong J.-H."/>
            <person name="Kim D."/>
            <person name="Kim S."/>
            <person name="Ryu S."/>
            <person name="Song J.Y."/>
            <person name="Lee S.K."/>
        </authorList>
    </citation>
    <scope>NUCLEOTIDE SEQUENCE [LARGE SCALE GENOMIC DNA]</scope>
    <source>
        <tissue evidence="1">Muscle</tissue>
    </source>
</reference>
<dbReference type="EMBL" id="SRLO01000310">
    <property type="protein sequence ID" value="TNN61690.1"/>
    <property type="molecule type" value="Genomic_DNA"/>
</dbReference>
<accession>A0A4Z2H849</accession>